<name>A0A2H0TG33_9BACT</name>
<feature type="region of interest" description="Disordered" evidence="6">
    <location>
        <begin position="39"/>
        <end position="94"/>
    </location>
</feature>
<reference evidence="8" key="1">
    <citation type="submission" date="2017-09" db="EMBL/GenBank/DDBJ databases">
        <title>Depth-based differentiation of microbial function through sediment-hosted aquifers and enrichment of novel symbionts in the deep terrestrial subsurface.</title>
        <authorList>
            <person name="Probst A.J."/>
            <person name="Ladd B."/>
            <person name="Jarett J.K."/>
            <person name="Geller-Mcgrath D.E."/>
            <person name="Sieber C.M.K."/>
            <person name="Emerson J.B."/>
            <person name="Anantharaman K."/>
            <person name="Thomas B.C."/>
            <person name="Malmstrom R."/>
            <person name="Stieglmeier M."/>
            <person name="Klingl A."/>
            <person name="Woyke T."/>
            <person name="Ryan C.M."/>
            <person name="Banfield J.F."/>
        </authorList>
    </citation>
    <scope>NUCLEOTIDE SEQUENCE [LARGE SCALE GENOMIC DNA]</scope>
</reference>
<dbReference type="GO" id="GO:0006412">
    <property type="term" value="P:translation"/>
    <property type="evidence" value="ECO:0007669"/>
    <property type="project" value="UniProtKB-UniRule"/>
</dbReference>
<comment type="function">
    <text evidence="5">Forms part of the polypeptide exit tunnel.</text>
</comment>
<evidence type="ECO:0000313" key="8">
    <source>
        <dbReference type="Proteomes" id="UP000231503"/>
    </source>
</evidence>
<dbReference type="PANTHER" id="PTHR10746:SF6">
    <property type="entry name" value="LARGE RIBOSOMAL SUBUNIT PROTEIN UL4M"/>
    <property type="match status" value="1"/>
</dbReference>
<dbReference type="GO" id="GO:0019843">
    <property type="term" value="F:rRNA binding"/>
    <property type="evidence" value="ECO:0007669"/>
    <property type="project" value="UniProtKB-UniRule"/>
</dbReference>
<dbReference type="SUPFAM" id="SSF52166">
    <property type="entry name" value="Ribosomal protein L4"/>
    <property type="match status" value="1"/>
</dbReference>
<dbReference type="AlphaFoldDB" id="A0A2H0TG33"/>
<dbReference type="GO" id="GO:0005840">
    <property type="term" value="C:ribosome"/>
    <property type="evidence" value="ECO:0007669"/>
    <property type="project" value="UniProtKB-KW"/>
</dbReference>
<evidence type="ECO:0000256" key="5">
    <source>
        <dbReference type="HAMAP-Rule" id="MF_01328"/>
    </source>
</evidence>
<keyword evidence="5" id="KW-0699">rRNA-binding</keyword>
<keyword evidence="3 5" id="KW-0687">Ribonucleoprotein</keyword>
<gene>
    <name evidence="5" type="primary">rplD</name>
    <name evidence="7" type="ORF">COU47_01650</name>
</gene>
<proteinExistence type="inferred from homology"/>
<accession>A0A2H0TG33</accession>
<comment type="subunit">
    <text evidence="5">Part of the 50S ribosomal subunit.</text>
</comment>
<evidence type="ECO:0000256" key="3">
    <source>
        <dbReference type="ARBA" id="ARBA00023274"/>
    </source>
</evidence>
<evidence type="ECO:0000256" key="4">
    <source>
        <dbReference type="ARBA" id="ARBA00035244"/>
    </source>
</evidence>
<feature type="compositionally biased region" description="Basic residues" evidence="6">
    <location>
        <begin position="59"/>
        <end position="76"/>
    </location>
</feature>
<dbReference type="InterPro" id="IPR023574">
    <property type="entry name" value="Ribosomal_uL4_dom_sf"/>
</dbReference>
<feature type="compositionally biased region" description="Basic and acidic residues" evidence="6">
    <location>
        <begin position="49"/>
        <end position="58"/>
    </location>
</feature>
<dbReference type="Gene3D" id="3.40.1370.10">
    <property type="match status" value="1"/>
</dbReference>
<dbReference type="Proteomes" id="UP000231503">
    <property type="component" value="Unassembled WGS sequence"/>
</dbReference>
<dbReference type="InterPro" id="IPR002136">
    <property type="entry name" value="Ribosomal_uL4"/>
</dbReference>
<sequence>MKATVYNQKGEKAGTLEMPSALFDVAWSPALVWQVAESERANKRRGTAHTKDRGEVRGGGKKPWRQKGTGRARHGSTRSPIWVGGGVTHGPRTEKDYTKKINKKMKHKAVFSTLSQKLRENTVLVLDEFVFASAKTKDAASVLKMLSSIEGFERLGASKALILIPVSDTGTIRALRNIEGITVMEARNVNVSELLGSQFVVLPKESISVLEKKVS</sequence>
<dbReference type="InterPro" id="IPR013005">
    <property type="entry name" value="Ribosomal_uL4-like"/>
</dbReference>
<comment type="caution">
    <text evidence="7">The sequence shown here is derived from an EMBL/GenBank/DDBJ whole genome shotgun (WGS) entry which is preliminary data.</text>
</comment>
<evidence type="ECO:0000256" key="2">
    <source>
        <dbReference type="ARBA" id="ARBA00022980"/>
    </source>
</evidence>
<evidence type="ECO:0000256" key="1">
    <source>
        <dbReference type="ARBA" id="ARBA00010528"/>
    </source>
</evidence>
<dbReference type="NCBIfam" id="TIGR03953">
    <property type="entry name" value="rplD_bact"/>
    <property type="match status" value="1"/>
</dbReference>
<protein>
    <recommendedName>
        <fullName evidence="4 5">Large ribosomal subunit protein uL4</fullName>
    </recommendedName>
</protein>
<evidence type="ECO:0000256" key="6">
    <source>
        <dbReference type="SAM" id="MobiDB-lite"/>
    </source>
</evidence>
<keyword evidence="5" id="KW-0694">RNA-binding</keyword>
<evidence type="ECO:0000313" key="7">
    <source>
        <dbReference type="EMBL" id="PIR69765.1"/>
    </source>
</evidence>
<dbReference type="EMBL" id="PFCO01000003">
    <property type="protein sequence ID" value="PIR69765.1"/>
    <property type="molecule type" value="Genomic_DNA"/>
</dbReference>
<dbReference type="GO" id="GO:0003735">
    <property type="term" value="F:structural constituent of ribosome"/>
    <property type="evidence" value="ECO:0007669"/>
    <property type="project" value="InterPro"/>
</dbReference>
<dbReference type="GO" id="GO:1990904">
    <property type="term" value="C:ribonucleoprotein complex"/>
    <property type="evidence" value="ECO:0007669"/>
    <property type="project" value="UniProtKB-KW"/>
</dbReference>
<dbReference type="PANTHER" id="PTHR10746">
    <property type="entry name" value="50S RIBOSOMAL PROTEIN L4"/>
    <property type="match status" value="1"/>
</dbReference>
<keyword evidence="2 5" id="KW-0689">Ribosomal protein</keyword>
<comment type="function">
    <text evidence="5">One of the primary rRNA binding proteins, this protein initially binds near the 5'-end of the 23S rRNA. It is important during the early stages of 50S assembly. It makes multiple contacts with different domains of the 23S rRNA in the assembled 50S subunit and ribosome.</text>
</comment>
<dbReference type="Pfam" id="PF00573">
    <property type="entry name" value="Ribosomal_L4"/>
    <property type="match status" value="1"/>
</dbReference>
<comment type="similarity">
    <text evidence="1 5">Belongs to the universal ribosomal protein uL4 family.</text>
</comment>
<organism evidence="7 8">
    <name type="scientific">Candidatus Niyogibacteria bacterium CG10_big_fil_rev_8_21_14_0_10_46_36</name>
    <dbReference type="NCBI Taxonomy" id="1974726"/>
    <lineage>
        <taxon>Bacteria</taxon>
        <taxon>Candidatus Niyogiibacteriota</taxon>
    </lineage>
</organism>
<dbReference type="HAMAP" id="MF_01328_B">
    <property type="entry name" value="Ribosomal_uL4_B"/>
    <property type="match status" value="1"/>
</dbReference>